<organism evidence="3 4">
    <name type="scientific">Paenibacillus curdlanolyticus YK9</name>
    <dbReference type="NCBI Taxonomy" id="717606"/>
    <lineage>
        <taxon>Bacteria</taxon>
        <taxon>Bacillati</taxon>
        <taxon>Bacillota</taxon>
        <taxon>Bacilli</taxon>
        <taxon>Bacillales</taxon>
        <taxon>Paenibacillaceae</taxon>
        <taxon>Paenibacillus</taxon>
    </lineage>
</organism>
<proteinExistence type="predicted"/>
<dbReference type="SUPFAM" id="SSF52518">
    <property type="entry name" value="Thiamin diphosphate-binding fold (THDP-binding)"/>
    <property type="match status" value="1"/>
</dbReference>
<name>E0I3X8_9BACL</name>
<protein>
    <submittedName>
        <fullName evidence="3">Transketolase</fullName>
        <ecNumber evidence="3">2.2.1.1</ecNumber>
    </submittedName>
</protein>
<dbReference type="Pfam" id="PF01370">
    <property type="entry name" value="Epimerase"/>
    <property type="match status" value="1"/>
</dbReference>
<dbReference type="InterPro" id="IPR001509">
    <property type="entry name" value="Epimerase_deHydtase"/>
</dbReference>
<dbReference type="RefSeq" id="WP_006036520.1">
    <property type="nucleotide sequence ID" value="NZ_AEDD01000001.1"/>
</dbReference>
<dbReference type="STRING" id="717606.PaecuDRAFT_0503"/>
<dbReference type="InterPro" id="IPR005474">
    <property type="entry name" value="Transketolase_N"/>
</dbReference>
<dbReference type="Pfam" id="PF00456">
    <property type="entry name" value="Transketolase_N"/>
    <property type="match status" value="1"/>
</dbReference>
<evidence type="ECO:0000313" key="3">
    <source>
        <dbReference type="EMBL" id="EFM12992.1"/>
    </source>
</evidence>
<dbReference type="PANTHER" id="PTHR47514:SF2">
    <property type="entry name" value="TRANSKETOLASE"/>
    <property type="match status" value="1"/>
</dbReference>
<keyword evidence="3" id="KW-0808">Transferase</keyword>
<dbReference type="InterPro" id="IPR036291">
    <property type="entry name" value="NAD(P)-bd_dom_sf"/>
</dbReference>
<dbReference type="CDD" id="cd02012">
    <property type="entry name" value="TPP_TK"/>
    <property type="match status" value="1"/>
</dbReference>
<evidence type="ECO:0000259" key="1">
    <source>
        <dbReference type="Pfam" id="PF00456"/>
    </source>
</evidence>
<dbReference type="EC" id="2.2.1.1" evidence="3"/>
<sequence length="633" mass="66802">MEEEQMHNASASPAAVVTGAAGFIGAAVCRQLLERGWHVYAVIRPGSAASRLPQHERLRLVEGDLMEVSEWACRLEEAAAEGAAFAAWLHLGWAGVAGEARNDAAQHHNVAAAVETVRLAGKLGCANWIGAGSQAEYGRLAGRADETADEAPTTAYGRAKLAAGRQALAEASSLGMSGSWVRVFSVYGPEDGVGWLIPGLVRQLMAGASPALTAGEQRWDYLYVEDAAAAFVALAERGVSEGAAASALAEMPEIQRWQASGSDSGNGMVAGVGGVYNLGSGASRPIRDIAALVRQAVACRLPRAIAGGRLEPPPLRLGAVPYREDQVMLLEADIGKLTGATGWKPAVTLEDGIERTVAAYVARIEQERRLTVKRTIVTMAYRSQSSHVGAALSVADILLALYFHVLRVDAARPDDPRRDKLVFSKAHASTALYAALAERGFFSRQVLEGYAIDGGRLPGHLDRKSVPGIDASAGSLGHGLSIGAGFALADRLAGRDSRTFVVLGDGECNEGAIWEAALVASSQQLRGLRVIVDCNGWQGFGRTDELSPLAALSDKWRAFGWEVVETDGHDLTKLTAALDAPSLSGKPAAVLARTVKGFGVDFMADTLEWHYKSPSKAQWEAALLQLGGKGEAE</sequence>
<gene>
    <name evidence="3" type="ORF">PaecuDRAFT_0503</name>
</gene>
<feature type="domain" description="NAD-dependent epimerase/dehydratase" evidence="2">
    <location>
        <begin position="16"/>
        <end position="238"/>
    </location>
</feature>
<dbReference type="EMBL" id="AEDD01000001">
    <property type="protein sequence ID" value="EFM12992.1"/>
    <property type="molecule type" value="Genomic_DNA"/>
</dbReference>
<dbReference type="eggNOG" id="COG0451">
    <property type="taxonomic scope" value="Bacteria"/>
</dbReference>
<evidence type="ECO:0000313" key="4">
    <source>
        <dbReference type="Proteomes" id="UP000005387"/>
    </source>
</evidence>
<dbReference type="PANTHER" id="PTHR47514">
    <property type="entry name" value="TRANSKETOLASE N-TERMINAL SECTION-RELATED"/>
    <property type="match status" value="1"/>
</dbReference>
<accession>E0I3X8</accession>
<evidence type="ECO:0000259" key="2">
    <source>
        <dbReference type="Pfam" id="PF01370"/>
    </source>
</evidence>
<keyword evidence="4" id="KW-1185">Reference proteome</keyword>
<feature type="domain" description="Transketolase N-terminal" evidence="1">
    <location>
        <begin position="381"/>
        <end position="610"/>
    </location>
</feature>
<dbReference type="SUPFAM" id="SSF51735">
    <property type="entry name" value="NAD(P)-binding Rossmann-fold domains"/>
    <property type="match status" value="1"/>
</dbReference>
<dbReference type="Proteomes" id="UP000005387">
    <property type="component" value="Unassembled WGS sequence"/>
</dbReference>
<dbReference type="InterPro" id="IPR029061">
    <property type="entry name" value="THDP-binding"/>
</dbReference>
<dbReference type="Gene3D" id="3.40.50.720">
    <property type="entry name" value="NAD(P)-binding Rossmann-like Domain"/>
    <property type="match status" value="1"/>
</dbReference>
<reference evidence="3 4" key="1">
    <citation type="submission" date="2010-07" db="EMBL/GenBank/DDBJ databases">
        <title>The draft genome of Paenibacillus curdlanolyticus YK9.</title>
        <authorList>
            <consortium name="US DOE Joint Genome Institute (JGI-PGF)"/>
            <person name="Lucas S."/>
            <person name="Copeland A."/>
            <person name="Lapidus A."/>
            <person name="Cheng J.-F."/>
            <person name="Bruce D."/>
            <person name="Goodwin L."/>
            <person name="Pitluck S."/>
            <person name="Land M.L."/>
            <person name="Hauser L."/>
            <person name="Chang Y.-J."/>
            <person name="Jeffries C."/>
            <person name="Anderson I.J."/>
            <person name="Johnson E."/>
            <person name="Loganathan U."/>
            <person name="Mulhopadhyay B."/>
            <person name="Kyrpides N."/>
            <person name="Woyke T.J."/>
        </authorList>
    </citation>
    <scope>NUCLEOTIDE SEQUENCE [LARGE SCALE GENOMIC DNA]</scope>
    <source>
        <strain evidence="3 4">YK9</strain>
    </source>
</reference>
<dbReference type="AlphaFoldDB" id="E0I3X8"/>
<dbReference type="Gene3D" id="3.40.50.970">
    <property type="match status" value="1"/>
</dbReference>
<dbReference type="GO" id="GO:0004802">
    <property type="term" value="F:transketolase activity"/>
    <property type="evidence" value="ECO:0007669"/>
    <property type="project" value="UniProtKB-EC"/>
</dbReference>
<dbReference type="eggNOG" id="COG3959">
    <property type="taxonomic scope" value="Bacteria"/>
</dbReference>